<dbReference type="EMBL" id="QRUP01000001">
    <property type="protein sequence ID" value="RGR76842.1"/>
    <property type="molecule type" value="Genomic_DNA"/>
</dbReference>
<comment type="caution">
    <text evidence="4">The sequence shown here is derived from an EMBL/GenBank/DDBJ whole genome shotgun (WGS) entry which is preliminary data.</text>
</comment>
<keyword evidence="3" id="KW-0865">Zymogen</keyword>
<dbReference type="HAMAP" id="MF_00626">
    <property type="entry name" value="Germination_prot"/>
    <property type="match status" value="1"/>
</dbReference>
<dbReference type="RefSeq" id="WP_117892405.1">
    <property type="nucleotide sequence ID" value="NZ_CABJCV010000001.1"/>
</dbReference>
<dbReference type="NCBIfam" id="TIGR01441">
    <property type="entry name" value="GPR"/>
    <property type="match status" value="1"/>
</dbReference>
<evidence type="ECO:0000256" key="2">
    <source>
        <dbReference type="ARBA" id="ARBA00022801"/>
    </source>
</evidence>
<evidence type="ECO:0000313" key="5">
    <source>
        <dbReference type="Proteomes" id="UP000284178"/>
    </source>
</evidence>
<proteinExistence type="inferred from homology"/>
<dbReference type="Proteomes" id="UP000284178">
    <property type="component" value="Unassembled WGS sequence"/>
</dbReference>
<organism evidence="4 5">
    <name type="scientific">Holdemania filiformis</name>
    <dbReference type="NCBI Taxonomy" id="61171"/>
    <lineage>
        <taxon>Bacteria</taxon>
        <taxon>Bacillati</taxon>
        <taxon>Bacillota</taxon>
        <taxon>Erysipelotrichia</taxon>
        <taxon>Erysipelotrichales</taxon>
        <taxon>Erysipelotrichaceae</taxon>
        <taxon>Holdemania</taxon>
    </lineage>
</organism>
<dbReference type="InterPro" id="IPR023430">
    <property type="entry name" value="Pept_HybD-like_dom_sf"/>
</dbReference>
<protein>
    <submittedName>
        <fullName evidence="4">GPR endopeptidase</fullName>
    </submittedName>
</protein>
<dbReference type="GO" id="GO:0009847">
    <property type="term" value="P:spore germination"/>
    <property type="evidence" value="ECO:0007669"/>
    <property type="project" value="InterPro"/>
</dbReference>
<reference evidence="4 5" key="1">
    <citation type="submission" date="2018-08" db="EMBL/GenBank/DDBJ databases">
        <title>A genome reference for cultivated species of the human gut microbiota.</title>
        <authorList>
            <person name="Zou Y."/>
            <person name="Xue W."/>
            <person name="Luo G."/>
        </authorList>
    </citation>
    <scope>NUCLEOTIDE SEQUENCE [LARGE SCALE GENOMIC DNA]</scope>
    <source>
        <strain evidence="4 5">AF24-29</strain>
    </source>
</reference>
<keyword evidence="2" id="KW-0378">Hydrolase</keyword>
<dbReference type="Pfam" id="PF03418">
    <property type="entry name" value="Peptidase_A25"/>
    <property type="match status" value="1"/>
</dbReference>
<accession>A0A412G6R4</accession>
<sequence>MRKHRTDLAYEEVLDLQDNENFTHTKKAYRGITTHHISIHHPCEEIDKQPGEYVTIELDDLNDASQREEAIAVTSDCLKQIISGLPTQGTRALIVGLGNQEITADSLGPMAAREVIVTAHLHRLNEAELAQGTSEVAVIVPGVMGQTGLETAEFVQAVARQFKPDFVIAIDALATRSIERINRVIQISDTGIQPGGGVGNHRKVLNEELAQAPVVAIGVATVVSIEALIDQVLSTIQCGDYEKVMEHIHYQESYQMVVTPKEMDEEVKHLTEVISTAINQVLHPRYAQM</sequence>
<gene>
    <name evidence="4" type="ORF">DWY25_00695</name>
</gene>
<evidence type="ECO:0000256" key="3">
    <source>
        <dbReference type="ARBA" id="ARBA00023145"/>
    </source>
</evidence>
<evidence type="ECO:0000313" key="4">
    <source>
        <dbReference type="EMBL" id="RGR76842.1"/>
    </source>
</evidence>
<dbReference type="AlphaFoldDB" id="A0A412G6R4"/>
<keyword evidence="1" id="KW-0645">Protease</keyword>
<dbReference type="SUPFAM" id="SSF53163">
    <property type="entry name" value="HybD-like"/>
    <property type="match status" value="1"/>
</dbReference>
<keyword evidence="5" id="KW-1185">Reference proteome</keyword>
<dbReference type="GO" id="GO:0008233">
    <property type="term" value="F:peptidase activity"/>
    <property type="evidence" value="ECO:0007669"/>
    <property type="project" value="UniProtKB-KW"/>
</dbReference>
<evidence type="ECO:0000256" key="1">
    <source>
        <dbReference type="ARBA" id="ARBA00022670"/>
    </source>
</evidence>
<dbReference type="InterPro" id="IPR005080">
    <property type="entry name" value="Peptidase_A25"/>
</dbReference>
<dbReference type="GeneID" id="83013928"/>
<dbReference type="GO" id="GO:0006508">
    <property type="term" value="P:proteolysis"/>
    <property type="evidence" value="ECO:0007669"/>
    <property type="project" value="UniProtKB-KW"/>
</dbReference>
<dbReference type="Gene3D" id="3.40.50.1450">
    <property type="entry name" value="HybD-like"/>
    <property type="match status" value="1"/>
</dbReference>
<name>A0A412G6R4_9FIRM</name>